<evidence type="ECO:0000313" key="4">
    <source>
        <dbReference type="Proteomes" id="UP001162164"/>
    </source>
</evidence>
<organism evidence="3 4">
    <name type="scientific">Molorchus minor</name>
    <dbReference type="NCBI Taxonomy" id="1323400"/>
    <lineage>
        <taxon>Eukaryota</taxon>
        <taxon>Metazoa</taxon>
        <taxon>Ecdysozoa</taxon>
        <taxon>Arthropoda</taxon>
        <taxon>Hexapoda</taxon>
        <taxon>Insecta</taxon>
        <taxon>Pterygota</taxon>
        <taxon>Neoptera</taxon>
        <taxon>Endopterygota</taxon>
        <taxon>Coleoptera</taxon>
        <taxon>Polyphaga</taxon>
        <taxon>Cucujiformia</taxon>
        <taxon>Chrysomeloidea</taxon>
        <taxon>Cerambycidae</taxon>
        <taxon>Lamiinae</taxon>
        <taxon>Monochamini</taxon>
        <taxon>Molorchus</taxon>
    </lineage>
</organism>
<feature type="transmembrane region" description="Helical" evidence="2">
    <location>
        <begin position="523"/>
        <end position="546"/>
    </location>
</feature>
<reference evidence="3" key="1">
    <citation type="journal article" date="2023" name="Insect Mol. Biol.">
        <title>Genome sequencing provides insights into the evolution of gene families encoding plant cell wall-degrading enzymes in longhorned beetles.</title>
        <authorList>
            <person name="Shin N.R."/>
            <person name="Okamura Y."/>
            <person name="Kirsch R."/>
            <person name="Pauchet Y."/>
        </authorList>
    </citation>
    <scope>NUCLEOTIDE SEQUENCE</scope>
    <source>
        <strain evidence="3">MMC_N1</strain>
    </source>
</reference>
<keyword evidence="2" id="KW-1133">Transmembrane helix</keyword>
<feature type="transmembrane region" description="Helical" evidence="2">
    <location>
        <begin position="326"/>
        <end position="350"/>
    </location>
</feature>
<keyword evidence="4" id="KW-1185">Reference proteome</keyword>
<sequence length="596" mass="67136">MSQDNTAVLISKYSKVARWGVTGNGTLRIQEGPSKADSNNKVEKIPAVQDRFNPRPYFDYGKIPTKSDTATYDPAQQVVAVSASAQTPAPSPASNTGFNSFPAVFNVAPSTPKSVDLYTSPYSSYNPPPLRPENAPIPDLYPPSSQEHYPAALSFPMKDGEGYHYKLSSKSPYVSLGPPLAYQNDQDDSASPNNNHDVDAPPSDHTHEHAADSPPYSDGEGEIYYPPHSSDVHTDVILENPPMNYKPADLGMGSDSNMNTAMDMDGNMASPALNGYHVPHFPQYLYDGHHYDDHVYEEIPRTTTEAMEDKRVSGGQYSYYYLGRKLWYIPLYFSIYFIIYVTVLILKAIARHKIQYKHKWVTSSRSGRKIIMPIDGNGGNIDDLHERLGPLRISTLSTVLLDKLAEKLYNCTPRVLLLKSWLFSVVYTSNEPSTEINFTLATTEKLTLNDTTAQLKFDQGLEEYDDVHANSRKPKGMTMDDYHDHFAYMPPNDHHMKEEKKAVQEDPWAGYYDFIINEGSFKFWAAFQLLTALLLIYSAFAAVYYAKFNVITTDYDYYDDFLGRSNNEQTPTSLWSGLSSETFQRIFDAISSKKYA</sequence>
<proteinExistence type="predicted"/>
<accession>A0ABQ9JYU0</accession>
<feature type="region of interest" description="Disordered" evidence="1">
    <location>
        <begin position="176"/>
        <end position="233"/>
    </location>
</feature>
<name>A0ABQ9JYU0_9CUCU</name>
<comment type="caution">
    <text evidence="3">The sequence shown here is derived from an EMBL/GenBank/DDBJ whole genome shotgun (WGS) entry which is preliminary data.</text>
</comment>
<gene>
    <name evidence="3" type="ORF">NQ317_007126</name>
</gene>
<keyword evidence="2" id="KW-0812">Transmembrane</keyword>
<dbReference type="EMBL" id="JAPWTJ010000095">
    <property type="protein sequence ID" value="KAJ8983084.1"/>
    <property type="molecule type" value="Genomic_DNA"/>
</dbReference>
<evidence type="ECO:0000313" key="3">
    <source>
        <dbReference type="EMBL" id="KAJ8983084.1"/>
    </source>
</evidence>
<evidence type="ECO:0000256" key="2">
    <source>
        <dbReference type="SAM" id="Phobius"/>
    </source>
</evidence>
<feature type="compositionally biased region" description="Basic and acidic residues" evidence="1">
    <location>
        <begin position="196"/>
        <end position="211"/>
    </location>
</feature>
<evidence type="ECO:0000256" key="1">
    <source>
        <dbReference type="SAM" id="MobiDB-lite"/>
    </source>
</evidence>
<dbReference type="Proteomes" id="UP001162164">
    <property type="component" value="Unassembled WGS sequence"/>
</dbReference>
<protein>
    <submittedName>
        <fullName evidence="3">Uncharacterized protein</fullName>
    </submittedName>
</protein>
<keyword evidence="2" id="KW-0472">Membrane</keyword>
<feature type="region of interest" description="Disordered" evidence="1">
    <location>
        <begin position="126"/>
        <end position="145"/>
    </location>
</feature>